<evidence type="ECO:0000259" key="3">
    <source>
        <dbReference type="Pfam" id="PF19701"/>
    </source>
</evidence>
<keyword evidence="2" id="KW-0732">Signal</keyword>
<dbReference type="InterPro" id="IPR045679">
    <property type="entry name" value="DUF6199"/>
</dbReference>
<dbReference type="Proteomes" id="UP000824229">
    <property type="component" value="Unassembled WGS sequence"/>
</dbReference>
<dbReference type="EMBL" id="JAHLFQ010000001">
    <property type="protein sequence ID" value="MBU3803140.1"/>
    <property type="molecule type" value="Genomic_DNA"/>
</dbReference>
<evidence type="ECO:0000313" key="5">
    <source>
        <dbReference type="Proteomes" id="UP000824229"/>
    </source>
</evidence>
<gene>
    <name evidence="4" type="ORF">H9872_00045</name>
</gene>
<feature type="domain" description="DUF6199" evidence="3">
    <location>
        <begin position="125"/>
        <end position="180"/>
    </location>
</feature>
<reference evidence="4" key="2">
    <citation type="submission" date="2021-04" db="EMBL/GenBank/DDBJ databases">
        <authorList>
            <person name="Gilroy R."/>
        </authorList>
    </citation>
    <scope>NUCLEOTIDE SEQUENCE</scope>
    <source>
        <strain evidence="4">B5-657</strain>
    </source>
</reference>
<keyword evidence="1" id="KW-0812">Transmembrane</keyword>
<dbReference type="Pfam" id="PF19701">
    <property type="entry name" value="DUF6199"/>
    <property type="match status" value="1"/>
</dbReference>
<feature type="transmembrane region" description="Helical" evidence="1">
    <location>
        <begin position="159"/>
        <end position="186"/>
    </location>
</feature>
<name>A0A9E2K9E3_9FIRM</name>
<sequence>MKKILVISICLITIACLCSCSYSLSTQTYDVVKNETIFTVDIENGTIFDGTNTYQYILSSTASGHKIDITFPDGSTYWWKTQGNSGYGGWSDDYDETRYISGDILCNVLEEKIPKQYSAKSVLIILAFSVIGIFNIVSPRTAWYLSYGWRYKNAEPSDIALVLCRCSGIFAFVLAIIMMLNGAVALRNLVLSSFYFEKQQPDFEKSGCCCKIYLCE</sequence>
<feature type="transmembrane region" description="Helical" evidence="1">
    <location>
        <begin position="117"/>
        <end position="138"/>
    </location>
</feature>
<feature type="signal peptide" evidence="2">
    <location>
        <begin position="1"/>
        <end position="28"/>
    </location>
</feature>
<keyword evidence="1" id="KW-1133">Transmembrane helix</keyword>
<dbReference type="AlphaFoldDB" id="A0A9E2K9E3"/>
<keyword evidence="1" id="KW-0472">Membrane</keyword>
<protein>
    <recommendedName>
        <fullName evidence="3">DUF6199 domain-containing protein</fullName>
    </recommendedName>
</protein>
<evidence type="ECO:0000256" key="2">
    <source>
        <dbReference type="SAM" id="SignalP"/>
    </source>
</evidence>
<proteinExistence type="predicted"/>
<evidence type="ECO:0000313" key="4">
    <source>
        <dbReference type="EMBL" id="MBU3803140.1"/>
    </source>
</evidence>
<comment type="caution">
    <text evidence="4">The sequence shown here is derived from an EMBL/GenBank/DDBJ whole genome shotgun (WGS) entry which is preliminary data.</text>
</comment>
<reference evidence="4" key="1">
    <citation type="journal article" date="2021" name="PeerJ">
        <title>Extensive microbial diversity within the chicken gut microbiome revealed by metagenomics and culture.</title>
        <authorList>
            <person name="Gilroy R."/>
            <person name="Ravi A."/>
            <person name="Getino M."/>
            <person name="Pursley I."/>
            <person name="Horton D.L."/>
            <person name="Alikhan N.F."/>
            <person name="Baker D."/>
            <person name="Gharbi K."/>
            <person name="Hall N."/>
            <person name="Watson M."/>
            <person name="Adriaenssens E.M."/>
            <person name="Foster-Nyarko E."/>
            <person name="Jarju S."/>
            <person name="Secka A."/>
            <person name="Antonio M."/>
            <person name="Oren A."/>
            <person name="Chaudhuri R.R."/>
            <person name="La Ragione R."/>
            <person name="Hildebrand F."/>
            <person name="Pallen M.J."/>
        </authorList>
    </citation>
    <scope>NUCLEOTIDE SEQUENCE</scope>
    <source>
        <strain evidence="4">B5-657</strain>
    </source>
</reference>
<dbReference type="PROSITE" id="PS51257">
    <property type="entry name" value="PROKAR_LIPOPROTEIN"/>
    <property type="match status" value="1"/>
</dbReference>
<evidence type="ECO:0000256" key="1">
    <source>
        <dbReference type="SAM" id="Phobius"/>
    </source>
</evidence>
<feature type="chain" id="PRO_5039067232" description="DUF6199 domain-containing protein" evidence="2">
    <location>
        <begin position="29"/>
        <end position="216"/>
    </location>
</feature>
<organism evidence="4 5">
    <name type="scientific">Candidatus Cellulosilyticum pullistercoris</name>
    <dbReference type="NCBI Taxonomy" id="2838521"/>
    <lineage>
        <taxon>Bacteria</taxon>
        <taxon>Bacillati</taxon>
        <taxon>Bacillota</taxon>
        <taxon>Clostridia</taxon>
        <taxon>Lachnospirales</taxon>
        <taxon>Cellulosilyticaceae</taxon>
        <taxon>Cellulosilyticum</taxon>
    </lineage>
</organism>
<accession>A0A9E2K9E3</accession>